<reference evidence="3 4" key="2">
    <citation type="submission" date="2018-11" db="EMBL/GenBank/DDBJ databases">
        <authorList>
            <consortium name="Pathogen Informatics"/>
        </authorList>
    </citation>
    <scope>NUCLEOTIDE SEQUENCE [LARGE SCALE GENOMIC DNA]</scope>
    <source>
        <strain evidence="3 4">NST_G2</strain>
    </source>
</reference>
<accession>A0A183SEZ1</accession>
<dbReference type="EMBL" id="UYSU01032335">
    <property type="protein sequence ID" value="VDL89174.1"/>
    <property type="molecule type" value="Genomic_DNA"/>
</dbReference>
<dbReference type="AlphaFoldDB" id="A0A183SEZ1"/>
<evidence type="ECO:0000313" key="5">
    <source>
        <dbReference type="WBParaSite" id="SSLN_0000287601-mRNA-1"/>
    </source>
</evidence>
<name>A0A183SEZ1_SCHSO</name>
<feature type="region of interest" description="Disordered" evidence="1">
    <location>
        <begin position="98"/>
        <end position="122"/>
    </location>
</feature>
<reference evidence="5" key="1">
    <citation type="submission" date="2016-06" db="UniProtKB">
        <authorList>
            <consortium name="WormBaseParasite"/>
        </authorList>
    </citation>
    <scope>IDENTIFICATION</scope>
</reference>
<proteinExistence type="predicted"/>
<keyword evidence="4" id="KW-1185">Reference proteome</keyword>
<evidence type="ECO:0000313" key="3">
    <source>
        <dbReference type="EMBL" id="VDL89174.1"/>
    </source>
</evidence>
<evidence type="ECO:0000256" key="2">
    <source>
        <dbReference type="SAM" id="SignalP"/>
    </source>
</evidence>
<protein>
    <submittedName>
        <fullName evidence="5">Sm domain-containing protein</fullName>
    </submittedName>
</protein>
<feature type="signal peptide" evidence="2">
    <location>
        <begin position="1"/>
        <end position="20"/>
    </location>
</feature>
<sequence>MPPCVGYIHLLLSLMRGSTSLGEDSLAIFFVAFTKITLTGSDEEAPSPKFVTKQLFCGLSVSKVDGIMNQVYLVRRQLLHSAQIIVVADKQKDLFDQPFPEAAPVDDDEVDRKLGVSPSSEA</sequence>
<gene>
    <name evidence="3" type="ORF">SSLN_LOCUS2789</name>
</gene>
<dbReference type="Proteomes" id="UP000275846">
    <property type="component" value="Unassembled WGS sequence"/>
</dbReference>
<dbReference type="WBParaSite" id="SSLN_0000287601-mRNA-1">
    <property type="protein sequence ID" value="SSLN_0000287601-mRNA-1"/>
    <property type="gene ID" value="SSLN_0000287601"/>
</dbReference>
<organism evidence="5">
    <name type="scientific">Schistocephalus solidus</name>
    <name type="common">Tapeworm</name>
    <dbReference type="NCBI Taxonomy" id="70667"/>
    <lineage>
        <taxon>Eukaryota</taxon>
        <taxon>Metazoa</taxon>
        <taxon>Spiralia</taxon>
        <taxon>Lophotrochozoa</taxon>
        <taxon>Platyhelminthes</taxon>
        <taxon>Cestoda</taxon>
        <taxon>Eucestoda</taxon>
        <taxon>Diphyllobothriidea</taxon>
        <taxon>Diphyllobothriidae</taxon>
        <taxon>Schistocephalus</taxon>
    </lineage>
</organism>
<evidence type="ECO:0000256" key="1">
    <source>
        <dbReference type="SAM" id="MobiDB-lite"/>
    </source>
</evidence>
<feature type="chain" id="PRO_5043141147" evidence="2">
    <location>
        <begin position="21"/>
        <end position="122"/>
    </location>
</feature>
<evidence type="ECO:0000313" key="4">
    <source>
        <dbReference type="Proteomes" id="UP000275846"/>
    </source>
</evidence>
<keyword evidence="2" id="KW-0732">Signal</keyword>